<organism evidence="2 3">
    <name type="scientific">Callosobruchus maculatus</name>
    <name type="common">Southern cowpea weevil</name>
    <name type="synonym">Pulse bruchid</name>
    <dbReference type="NCBI Taxonomy" id="64391"/>
    <lineage>
        <taxon>Eukaryota</taxon>
        <taxon>Metazoa</taxon>
        <taxon>Ecdysozoa</taxon>
        <taxon>Arthropoda</taxon>
        <taxon>Hexapoda</taxon>
        <taxon>Insecta</taxon>
        <taxon>Pterygota</taxon>
        <taxon>Neoptera</taxon>
        <taxon>Endopterygota</taxon>
        <taxon>Coleoptera</taxon>
        <taxon>Polyphaga</taxon>
        <taxon>Cucujiformia</taxon>
        <taxon>Chrysomeloidea</taxon>
        <taxon>Chrysomelidae</taxon>
        <taxon>Bruchinae</taxon>
        <taxon>Bruchini</taxon>
        <taxon>Callosobruchus</taxon>
    </lineage>
</organism>
<evidence type="ECO:0000313" key="2">
    <source>
        <dbReference type="EMBL" id="VEN40530.1"/>
    </source>
</evidence>
<evidence type="ECO:0000313" key="3">
    <source>
        <dbReference type="Proteomes" id="UP000410492"/>
    </source>
</evidence>
<keyword evidence="3" id="KW-1185">Reference proteome</keyword>
<protein>
    <submittedName>
        <fullName evidence="2">Uncharacterized protein</fullName>
    </submittedName>
</protein>
<proteinExistence type="predicted"/>
<evidence type="ECO:0000256" key="1">
    <source>
        <dbReference type="SAM" id="MobiDB-lite"/>
    </source>
</evidence>
<gene>
    <name evidence="2" type="ORF">CALMAC_LOCUS4667</name>
</gene>
<accession>A0A653BYG4</accession>
<reference evidence="2 3" key="1">
    <citation type="submission" date="2019-01" db="EMBL/GenBank/DDBJ databases">
        <authorList>
            <person name="Sayadi A."/>
        </authorList>
    </citation>
    <scope>NUCLEOTIDE SEQUENCE [LARGE SCALE GENOMIC DNA]</scope>
</reference>
<dbReference type="Proteomes" id="UP000410492">
    <property type="component" value="Unassembled WGS sequence"/>
</dbReference>
<dbReference type="AlphaFoldDB" id="A0A653BYG4"/>
<sequence>MAVKTLKMTNAPGRPGIPTAYEDAEKIPCMRLAECPTAIARERDDSLVSKIPVIFDQHYTVKKFRKPIFSSLSPVSRKSGNGEMLKFQ</sequence>
<name>A0A653BYG4_CALMS</name>
<feature type="region of interest" description="Disordered" evidence="1">
    <location>
        <begin position="1"/>
        <end position="20"/>
    </location>
</feature>
<dbReference type="EMBL" id="CAACVG010006547">
    <property type="protein sequence ID" value="VEN40530.1"/>
    <property type="molecule type" value="Genomic_DNA"/>
</dbReference>